<accession>A0ABP0R9I1</accession>
<evidence type="ECO:0000313" key="3">
    <source>
        <dbReference type="Proteomes" id="UP001642484"/>
    </source>
</evidence>
<keyword evidence="3" id="KW-1185">Reference proteome</keyword>
<evidence type="ECO:0000256" key="1">
    <source>
        <dbReference type="SAM" id="SignalP"/>
    </source>
</evidence>
<dbReference type="Proteomes" id="UP001642484">
    <property type="component" value="Unassembled WGS sequence"/>
</dbReference>
<comment type="caution">
    <text evidence="2">The sequence shown here is derived from an EMBL/GenBank/DDBJ whole genome shotgun (WGS) entry which is preliminary data.</text>
</comment>
<sequence>MLLILLLNFNAAIDHRQDVQFCEVFAGQGEVTKSLRALGLKGTCHDISYSHEYMDLTSTVGFLLVLNELRRTVPGAICVFALCCNSFCRMSRSSSGRHVLFPLGFEDRAFVAQGNLLAPRLMLFLYLCNSRGVIWVVEQPEGSAFSLLPRWKEFIEYTTVFTTSFWMGAFQGPTAKRHRLWSNSRSLLQGIFQHGGYMSRAAMQALPGGPLVKKYKDKNGIARCTGLKEKLRQSQLLDSEVHMFG</sequence>
<protein>
    <submittedName>
        <fullName evidence="2">Uncharacterized protein</fullName>
    </submittedName>
</protein>
<feature type="chain" id="PRO_5047160569" evidence="1">
    <location>
        <begin position="17"/>
        <end position="245"/>
    </location>
</feature>
<reference evidence="2 3" key="1">
    <citation type="submission" date="2024-02" db="EMBL/GenBank/DDBJ databases">
        <authorList>
            <person name="Chen Y."/>
            <person name="Shah S."/>
            <person name="Dougan E. K."/>
            <person name="Thang M."/>
            <person name="Chan C."/>
        </authorList>
    </citation>
    <scope>NUCLEOTIDE SEQUENCE [LARGE SCALE GENOMIC DNA]</scope>
</reference>
<feature type="signal peptide" evidence="1">
    <location>
        <begin position="1"/>
        <end position="16"/>
    </location>
</feature>
<proteinExistence type="predicted"/>
<name>A0ABP0R9I1_9DINO</name>
<gene>
    <name evidence="2" type="ORF">CCMP2556_LOCUS46181</name>
</gene>
<keyword evidence="1" id="KW-0732">Signal</keyword>
<organism evidence="2 3">
    <name type="scientific">Durusdinium trenchii</name>
    <dbReference type="NCBI Taxonomy" id="1381693"/>
    <lineage>
        <taxon>Eukaryota</taxon>
        <taxon>Sar</taxon>
        <taxon>Alveolata</taxon>
        <taxon>Dinophyceae</taxon>
        <taxon>Suessiales</taxon>
        <taxon>Symbiodiniaceae</taxon>
        <taxon>Durusdinium</taxon>
    </lineage>
</organism>
<dbReference type="EMBL" id="CAXAMN010025703">
    <property type="protein sequence ID" value="CAK9097227.1"/>
    <property type="molecule type" value="Genomic_DNA"/>
</dbReference>
<evidence type="ECO:0000313" key="2">
    <source>
        <dbReference type="EMBL" id="CAK9097227.1"/>
    </source>
</evidence>